<evidence type="ECO:0000256" key="1">
    <source>
        <dbReference type="SAM" id="MobiDB-lite"/>
    </source>
</evidence>
<feature type="region of interest" description="Disordered" evidence="1">
    <location>
        <begin position="695"/>
        <end position="721"/>
    </location>
</feature>
<feature type="region of interest" description="Disordered" evidence="1">
    <location>
        <begin position="447"/>
        <end position="518"/>
    </location>
</feature>
<evidence type="ECO:0000313" key="2">
    <source>
        <dbReference type="EMBL" id="RNF23651.1"/>
    </source>
</evidence>
<dbReference type="Gene3D" id="3.80.10.10">
    <property type="entry name" value="Ribonuclease Inhibitor"/>
    <property type="match status" value="1"/>
</dbReference>
<feature type="compositionally biased region" description="Polar residues" evidence="1">
    <location>
        <begin position="29"/>
        <end position="39"/>
    </location>
</feature>
<gene>
    <name evidence="2" type="ORF">Tco025E_02751</name>
</gene>
<proteinExistence type="predicted"/>
<keyword evidence="3" id="KW-1185">Reference proteome</keyword>
<feature type="region of interest" description="Disordered" evidence="1">
    <location>
        <begin position="791"/>
        <end position="811"/>
    </location>
</feature>
<feature type="compositionally biased region" description="Polar residues" evidence="1">
    <location>
        <begin position="63"/>
        <end position="73"/>
    </location>
</feature>
<accession>A0A422Q0X3</accession>
<name>A0A422Q0X3_9TRYP</name>
<dbReference type="Proteomes" id="UP000284403">
    <property type="component" value="Unassembled WGS sequence"/>
</dbReference>
<evidence type="ECO:0000313" key="3">
    <source>
        <dbReference type="Proteomes" id="UP000284403"/>
    </source>
</evidence>
<feature type="compositionally biased region" description="Low complexity" evidence="1">
    <location>
        <begin position="374"/>
        <end position="409"/>
    </location>
</feature>
<protein>
    <recommendedName>
        <fullName evidence="4">Leucine-rich repeat protein (LRRP)</fullName>
    </recommendedName>
</protein>
<dbReference type="AlphaFoldDB" id="A0A422Q0X3"/>
<dbReference type="GeneID" id="40316362"/>
<dbReference type="SUPFAM" id="SSF52047">
    <property type="entry name" value="RNI-like"/>
    <property type="match status" value="1"/>
</dbReference>
<sequence length="994" mass="105866">MPDMKDQAPRGSQQGSKAVAPARDPVVQSRPQGRQTAVTNEGGRNKRCEEQEGPVPTGPVVQSRPQGRQTPVTNEGVRNKRCEEQEGPVPTGPVVQSRPQGRQTPVTKEAFGGGVRDGVDAREAADRDPLTTTCAPELTPTPIAATCSATETAKRRVADLRKACPFLSLEPSLGIFLEDLNLADPRLDAAMNRMRAVRGNASVMRDYRSIALVEDSVSAVVESVAAELSRATSRMLLRYPFLDGRVRGVLLGNIHSLDTDEDIQSLLMIRRDAERARRPTESIDTCLRERAAALVADIPYVVEEERCRQHPFVLTAPPASFASSRLPCEAAVYGDRGGSQLTKQAEVLAPTPPEPPAAKVSDAPPQTGAASRDATAVQAAAGGGATTPPRAPTAVPAAAEAKAPSPSDSPSEKTLPHASWLAKETAGAGAAARSPVVGKINEEEYNLPTTRLPPTNLPSLAGKPCRANEPMPPAASKPSAFPAVQEARDNAATTVPSPGMPRLPSPAGEKQGVTEVARKSPCPVAAPNNVGLAAAPSAESQPAPPEDLNFLAVHRELEHERQKLEMLEAILGEVRHAGMGLLGGESPPTGEDVSQTPPEEVRKLTLTEGVQQAVMKSSHTGLLPKTPSPFLMASNPPAEGGGWLCPSATQPAAARRNSASLGLSFEQRQPGQTTRGQGSNGGNELLVKLLEERRRQAGAKPARERGAAEPRPGEAKHSSANSLPMCYKSLSDAVVRSSWGDLRSDTASDWPGVLPSLARVLSQDGGSKQQPSYDYKRRPWGRYTLRRDAPAGATVQRRLSSAPGNSRRDDESHMLFPAISSCSSSGHFQRLEEDAEWEKVSNANMGLSQKYAWLCRQAGIKPNSVLLRALPEERGASVSRIDSSVNYIGPRGIMPLLKVLQSNVGLEYLNLSRNNLENDEVIELVKLLMTESGAALQFLDLSNNPISLAGGAALLRLVQARPALHSVRLRGTLVPQQVSRSIQEVCDSNHSGAS</sequence>
<comment type="caution">
    <text evidence="2">The sequence shown here is derived from an EMBL/GenBank/DDBJ whole genome shotgun (WGS) entry which is preliminary data.</text>
</comment>
<dbReference type="OrthoDB" id="245970at2759"/>
<feature type="region of interest" description="Disordered" evidence="1">
    <location>
        <begin position="349"/>
        <end position="418"/>
    </location>
</feature>
<feature type="compositionally biased region" description="Polar residues" evidence="1">
    <location>
        <begin position="97"/>
        <end position="106"/>
    </location>
</feature>
<feature type="region of interest" description="Disordered" evidence="1">
    <location>
        <begin position="1"/>
        <end position="118"/>
    </location>
</feature>
<organism evidence="2 3">
    <name type="scientific">Trypanosoma conorhini</name>
    <dbReference type="NCBI Taxonomy" id="83891"/>
    <lineage>
        <taxon>Eukaryota</taxon>
        <taxon>Discoba</taxon>
        <taxon>Euglenozoa</taxon>
        <taxon>Kinetoplastea</taxon>
        <taxon>Metakinetoplastina</taxon>
        <taxon>Trypanosomatida</taxon>
        <taxon>Trypanosomatidae</taxon>
        <taxon>Trypanosoma</taxon>
    </lineage>
</organism>
<feature type="compositionally biased region" description="Basic and acidic residues" evidence="1">
    <location>
        <begin position="695"/>
        <end position="717"/>
    </location>
</feature>
<dbReference type="RefSeq" id="XP_029230223.1">
    <property type="nucleotide sequence ID" value="XM_029369674.1"/>
</dbReference>
<reference evidence="2 3" key="1">
    <citation type="journal article" date="2018" name="BMC Genomics">
        <title>Genomic comparison of Trypanosoma conorhini and Trypanosoma rangeli to Trypanosoma cruzi strains of high and low virulence.</title>
        <authorList>
            <person name="Bradwell K.R."/>
            <person name="Koparde V.N."/>
            <person name="Matveyev A.V."/>
            <person name="Serrano M.G."/>
            <person name="Alves J.M."/>
            <person name="Parikh H."/>
            <person name="Huang B."/>
            <person name="Lee V."/>
            <person name="Espinosa-Alvarez O."/>
            <person name="Ortiz P.A."/>
            <person name="Costa-Martins A.G."/>
            <person name="Teixeira M.M."/>
            <person name="Buck G.A."/>
        </authorList>
    </citation>
    <scope>NUCLEOTIDE SEQUENCE [LARGE SCALE GENOMIC DNA]</scope>
    <source>
        <strain evidence="2 3">025E</strain>
    </source>
</reference>
<feature type="compositionally biased region" description="Low complexity" evidence="1">
    <location>
        <begin position="447"/>
        <end position="460"/>
    </location>
</feature>
<dbReference type="InterPro" id="IPR032675">
    <property type="entry name" value="LRR_dom_sf"/>
</dbReference>
<dbReference type="EMBL" id="MKKU01000114">
    <property type="protein sequence ID" value="RNF23651.1"/>
    <property type="molecule type" value="Genomic_DNA"/>
</dbReference>
<evidence type="ECO:0008006" key="4">
    <source>
        <dbReference type="Google" id="ProtNLM"/>
    </source>
</evidence>